<keyword evidence="8 9" id="KW-0975">Bacterial flagellum</keyword>
<feature type="transmembrane region" description="Helical" evidence="11">
    <location>
        <begin position="39"/>
        <end position="58"/>
    </location>
</feature>
<feature type="compositionally biased region" description="Polar residues" evidence="10">
    <location>
        <begin position="288"/>
        <end position="319"/>
    </location>
</feature>
<dbReference type="GO" id="GO:0071973">
    <property type="term" value="P:bacterial-type flagellum-dependent cell motility"/>
    <property type="evidence" value="ECO:0007669"/>
    <property type="project" value="InterPro"/>
</dbReference>
<keyword evidence="14" id="KW-0966">Cell projection</keyword>
<keyword evidence="14" id="KW-0282">Flagellum</keyword>
<reference evidence="15" key="1">
    <citation type="submission" date="2006-12" db="EMBL/GenBank/DDBJ databases">
        <title>Complete sequence of chromosome 1 of Verminephrobacter eiseniae EF01-2.</title>
        <authorList>
            <person name="Copeland A."/>
            <person name="Lucas S."/>
            <person name="Lapidus A."/>
            <person name="Barry K."/>
            <person name="Detter J.C."/>
            <person name="Glavina del Rio T."/>
            <person name="Dalin E."/>
            <person name="Tice H."/>
            <person name="Pitluck S."/>
            <person name="Chertkov O."/>
            <person name="Brettin T."/>
            <person name="Bruce D."/>
            <person name="Han C."/>
            <person name="Tapia R."/>
            <person name="Gilna P."/>
            <person name="Schmutz J."/>
            <person name="Larimer F."/>
            <person name="Land M."/>
            <person name="Hauser L."/>
            <person name="Kyrpides N."/>
            <person name="Kim E."/>
            <person name="Stahl D."/>
            <person name="Richardson P."/>
        </authorList>
    </citation>
    <scope>NUCLEOTIDE SEQUENCE [LARGE SCALE GENOMIC DNA]</scope>
    <source>
        <strain evidence="15">EF01-2</strain>
    </source>
</reference>
<dbReference type="eggNOG" id="COG1766">
    <property type="taxonomic scope" value="Bacteria"/>
</dbReference>
<dbReference type="GO" id="GO:0005886">
    <property type="term" value="C:plasma membrane"/>
    <property type="evidence" value="ECO:0007669"/>
    <property type="project" value="UniProtKB-SubCell"/>
</dbReference>
<evidence type="ECO:0000256" key="2">
    <source>
        <dbReference type="ARBA" id="ARBA00004651"/>
    </source>
</evidence>
<dbReference type="KEGG" id="vei:Veis_1113"/>
<evidence type="ECO:0000256" key="5">
    <source>
        <dbReference type="ARBA" id="ARBA00022692"/>
    </source>
</evidence>
<name>A1WGY0_VEREI</name>
<keyword evidence="4" id="KW-1003">Cell membrane</keyword>
<comment type="similarity">
    <text evidence="3 9">Belongs to the FliF family.</text>
</comment>
<dbReference type="GO" id="GO:0003774">
    <property type="term" value="F:cytoskeletal motor activity"/>
    <property type="evidence" value="ECO:0007669"/>
    <property type="project" value="InterPro"/>
</dbReference>
<dbReference type="InterPro" id="IPR006182">
    <property type="entry name" value="FliF_N_dom"/>
</dbReference>
<dbReference type="PRINTS" id="PR01009">
    <property type="entry name" value="FLGMRINGFLIF"/>
</dbReference>
<feature type="compositionally biased region" description="Pro residues" evidence="10">
    <location>
        <begin position="335"/>
        <end position="349"/>
    </location>
</feature>
<keyword evidence="5 11" id="KW-0812">Transmembrane</keyword>
<keyword evidence="14" id="KW-0969">Cilium</keyword>
<organism evidence="14 15">
    <name type="scientific">Verminephrobacter eiseniae (strain EF01-2)</name>
    <dbReference type="NCBI Taxonomy" id="391735"/>
    <lineage>
        <taxon>Bacteria</taxon>
        <taxon>Pseudomonadati</taxon>
        <taxon>Pseudomonadota</taxon>
        <taxon>Betaproteobacteria</taxon>
        <taxon>Burkholderiales</taxon>
        <taxon>Comamonadaceae</taxon>
        <taxon>Verminephrobacter</taxon>
    </lineage>
</organism>
<evidence type="ECO:0000259" key="12">
    <source>
        <dbReference type="Pfam" id="PF01514"/>
    </source>
</evidence>
<protein>
    <recommendedName>
        <fullName evidence="9">Flagellar M-ring protein</fullName>
    </recommendedName>
</protein>
<dbReference type="Pfam" id="PF01514">
    <property type="entry name" value="YscJ_FliF"/>
    <property type="match status" value="1"/>
</dbReference>
<evidence type="ECO:0000256" key="10">
    <source>
        <dbReference type="SAM" id="MobiDB-lite"/>
    </source>
</evidence>
<dbReference type="InterPro" id="IPR043427">
    <property type="entry name" value="YscJ/FliF"/>
</dbReference>
<feature type="transmembrane region" description="Helical" evidence="11">
    <location>
        <begin position="470"/>
        <end position="492"/>
    </location>
</feature>
<proteinExistence type="inferred from homology"/>
<evidence type="ECO:0000256" key="11">
    <source>
        <dbReference type="SAM" id="Phobius"/>
    </source>
</evidence>
<evidence type="ECO:0000256" key="1">
    <source>
        <dbReference type="ARBA" id="ARBA00004117"/>
    </source>
</evidence>
<dbReference type="PIRSF" id="PIRSF004862">
    <property type="entry name" value="FliF"/>
    <property type="match status" value="1"/>
</dbReference>
<comment type="subcellular location">
    <subcellularLocation>
        <location evidence="1 9">Bacterial flagellum basal body</location>
    </subcellularLocation>
    <subcellularLocation>
        <location evidence="2">Cell membrane</location>
        <topology evidence="2">Multi-pass membrane protein</topology>
    </subcellularLocation>
</comment>
<evidence type="ECO:0000256" key="7">
    <source>
        <dbReference type="ARBA" id="ARBA00023136"/>
    </source>
</evidence>
<evidence type="ECO:0000256" key="6">
    <source>
        <dbReference type="ARBA" id="ARBA00022989"/>
    </source>
</evidence>
<dbReference type="PANTHER" id="PTHR30046:SF0">
    <property type="entry name" value="FLAGELLAR M-RING PROTEIN"/>
    <property type="match status" value="1"/>
</dbReference>
<dbReference type="STRING" id="391735.Veis_1113"/>
<feature type="domain" description="Flagellar M-ring C-terminal" evidence="13">
    <location>
        <begin position="268"/>
        <end position="445"/>
    </location>
</feature>
<dbReference type="InterPro" id="IPR000067">
    <property type="entry name" value="FlgMring_FliF"/>
</dbReference>
<dbReference type="AlphaFoldDB" id="A1WGY0"/>
<dbReference type="Proteomes" id="UP000000374">
    <property type="component" value="Chromosome"/>
</dbReference>
<dbReference type="NCBIfam" id="TIGR00206">
    <property type="entry name" value="fliF"/>
    <property type="match status" value="1"/>
</dbReference>
<gene>
    <name evidence="14" type="ordered locus">Veis_1113</name>
</gene>
<dbReference type="HOGENOM" id="CLU_028108_1_0_4"/>
<evidence type="ECO:0000313" key="15">
    <source>
        <dbReference type="Proteomes" id="UP000000374"/>
    </source>
</evidence>
<feature type="region of interest" description="Disordered" evidence="10">
    <location>
        <begin position="288"/>
        <end position="371"/>
    </location>
</feature>
<comment type="function">
    <text evidence="9">The M ring may be actively involved in energy transduction.</text>
</comment>
<keyword evidence="7 11" id="KW-0472">Membrane</keyword>
<dbReference type="Gene3D" id="3.30.300.30">
    <property type="match status" value="1"/>
</dbReference>
<keyword evidence="15" id="KW-1185">Reference proteome</keyword>
<dbReference type="PANTHER" id="PTHR30046">
    <property type="entry name" value="FLAGELLAR M-RING PROTEIN"/>
    <property type="match status" value="1"/>
</dbReference>
<dbReference type="EMBL" id="CP000542">
    <property type="protein sequence ID" value="ABM56887.1"/>
    <property type="molecule type" value="Genomic_DNA"/>
</dbReference>
<accession>A1WGY0</accession>
<keyword evidence="6 11" id="KW-1133">Transmembrane helix</keyword>
<evidence type="ECO:0000313" key="14">
    <source>
        <dbReference type="EMBL" id="ABM56887.1"/>
    </source>
</evidence>
<dbReference type="Pfam" id="PF08345">
    <property type="entry name" value="YscJ_FliF_C"/>
    <property type="match status" value="1"/>
</dbReference>
<dbReference type="InterPro" id="IPR013556">
    <property type="entry name" value="Flag_M-ring_C"/>
</dbReference>
<evidence type="ECO:0000259" key="13">
    <source>
        <dbReference type="Pfam" id="PF08345"/>
    </source>
</evidence>
<sequence length="562" mass="60575">MESKMSAVAELPPDPLPPPPTTGPLWWQRLSALNRAQRMRLGAGVALLVLAAVAALVLGHQPDYRVLFGNLSDKDGGTIVAQLSQMNVPYRLAEGGGAILVPADRVHEVRLRLASQGLPKGSVVGFELMESSKFGVTQFQERLNFRRGLEGELTRSIQALSPVQSARVHLALPEQNGFFREQQKPSASVLVSLYPGRFLERAQLAGIVHLVAASVPEMAPSAVSVLDDTGKLLSRSPDGAADAEVNAQQLLHVQRIEQQYTRRILDILEPVVGRDNVKAQVTADVDFTQTESSSEQFRPNQQPESGAVRSQQLLESRSGANKLPTGIPGAVSNQPPVPSTAPINGPNPAPNAGGQQGPDEQTNKRESTTNYELDRTVRVVRGSTGTVKRLSAAVVVNYQSVLDKGRAVSRALTPEQIGQMTALVRESIGFDSARGDSVNLMNTPFQLTVTPPEALAWWQRPALIDLAKTLAWPVGALLFAALVLLGLVWPVLRPPRAVAGRQLDALEAETPERPALPAPIIRNEPLLPTPEQLRLQEARALARENPAAVANILKTWLSGEPA</sequence>
<evidence type="ECO:0000256" key="9">
    <source>
        <dbReference type="PIRNR" id="PIRNR004862"/>
    </source>
</evidence>
<evidence type="ECO:0000256" key="3">
    <source>
        <dbReference type="ARBA" id="ARBA00007971"/>
    </source>
</evidence>
<dbReference type="InterPro" id="IPR045851">
    <property type="entry name" value="AMP-bd_C_sf"/>
</dbReference>
<feature type="region of interest" description="Disordered" evidence="10">
    <location>
        <begin position="1"/>
        <end position="20"/>
    </location>
</feature>
<feature type="compositionally biased region" description="Basic and acidic residues" evidence="10">
    <location>
        <begin position="361"/>
        <end position="371"/>
    </location>
</feature>
<evidence type="ECO:0000256" key="8">
    <source>
        <dbReference type="ARBA" id="ARBA00023143"/>
    </source>
</evidence>
<dbReference type="GO" id="GO:0009431">
    <property type="term" value="C:bacterial-type flagellum basal body, MS ring"/>
    <property type="evidence" value="ECO:0007669"/>
    <property type="project" value="InterPro"/>
</dbReference>
<feature type="domain" description="Flagellar M-ring N-terminal" evidence="12">
    <location>
        <begin position="61"/>
        <end position="234"/>
    </location>
</feature>
<evidence type="ECO:0000256" key="4">
    <source>
        <dbReference type="ARBA" id="ARBA00022475"/>
    </source>
</evidence>